<dbReference type="Proteomes" id="UP001066276">
    <property type="component" value="Chromosome 6"/>
</dbReference>
<dbReference type="EMBL" id="JANPWB010000010">
    <property type="protein sequence ID" value="KAJ1140651.1"/>
    <property type="molecule type" value="Genomic_DNA"/>
</dbReference>
<feature type="region of interest" description="Disordered" evidence="1">
    <location>
        <begin position="47"/>
        <end position="108"/>
    </location>
</feature>
<organism evidence="2 3">
    <name type="scientific">Pleurodeles waltl</name>
    <name type="common">Iberian ribbed newt</name>
    <dbReference type="NCBI Taxonomy" id="8319"/>
    <lineage>
        <taxon>Eukaryota</taxon>
        <taxon>Metazoa</taxon>
        <taxon>Chordata</taxon>
        <taxon>Craniata</taxon>
        <taxon>Vertebrata</taxon>
        <taxon>Euteleostomi</taxon>
        <taxon>Amphibia</taxon>
        <taxon>Batrachia</taxon>
        <taxon>Caudata</taxon>
        <taxon>Salamandroidea</taxon>
        <taxon>Salamandridae</taxon>
        <taxon>Pleurodelinae</taxon>
        <taxon>Pleurodeles</taxon>
    </lineage>
</organism>
<sequence>MGACSYYQLVLLLMPEEARDTGAGLPRVSFMGGTNPMDPLKFQYRGKEKACELRPQSPPQPSGSLGLDLGSPPLLVGEGGEEEGKIPSGPSAPHTLARSTHRSTDLVN</sequence>
<reference evidence="2" key="1">
    <citation type="journal article" date="2022" name="bioRxiv">
        <title>Sequencing and chromosome-scale assembly of the giantPleurodeles waltlgenome.</title>
        <authorList>
            <person name="Brown T."/>
            <person name="Elewa A."/>
            <person name="Iarovenko S."/>
            <person name="Subramanian E."/>
            <person name="Araus A.J."/>
            <person name="Petzold A."/>
            <person name="Susuki M."/>
            <person name="Suzuki K.-i.T."/>
            <person name="Hayashi T."/>
            <person name="Toyoda A."/>
            <person name="Oliveira C."/>
            <person name="Osipova E."/>
            <person name="Leigh N.D."/>
            <person name="Simon A."/>
            <person name="Yun M.H."/>
        </authorList>
    </citation>
    <scope>NUCLEOTIDE SEQUENCE</scope>
    <source>
        <strain evidence="2">20211129_DDA</strain>
        <tissue evidence="2">Liver</tissue>
    </source>
</reference>
<evidence type="ECO:0000313" key="3">
    <source>
        <dbReference type="Proteomes" id="UP001066276"/>
    </source>
</evidence>
<protein>
    <submittedName>
        <fullName evidence="2">Uncharacterized protein</fullName>
    </submittedName>
</protein>
<feature type="compositionally biased region" description="Low complexity" evidence="1">
    <location>
        <begin position="62"/>
        <end position="76"/>
    </location>
</feature>
<evidence type="ECO:0000313" key="2">
    <source>
        <dbReference type="EMBL" id="KAJ1140651.1"/>
    </source>
</evidence>
<comment type="caution">
    <text evidence="2">The sequence shown here is derived from an EMBL/GenBank/DDBJ whole genome shotgun (WGS) entry which is preliminary data.</text>
</comment>
<evidence type="ECO:0000256" key="1">
    <source>
        <dbReference type="SAM" id="MobiDB-lite"/>
    </source>
</evidence>
<proteinExistence type="predicted"/>
<keyword evidence="3" id="KW-1185">Reference proteome</keyword>
<dbReference type="AlphaFoldDB" id="A0AAV7QMS3"/>
<name>A0AAV7QMS3_PLEWA</name>
<gene>
    <name evidence="2" type="ORF">NDU88_007000</name>
</gene>
<accession>A0AAV7QMS3</accession>